<dbReference type="EMBL" id="GHES01002139">
    <property type="protein sequence ID" value="MPA32698.1"/>
    <property type="molecule type" value="Transcribed_RNA"/>
</dbReference>
<accession>A0A5B6YLY7</accession>
<dbReference type="PANTHER" id="PTHR44259:SF37">
    <property type="entry name" value="DUF1618 DOMAIN-CONTAINING PROTEIN"/>
    <property type="match status" value="1"/>
</dbReference>
<feature type="domain" description="KIB1-4 beta-propeller" evidence="1">
    <location>
        <begin position="142"/>
        <end position="506"/>
    </location>
</feature>
<dbReference type="InterPro" id="IPR050942">
    <property type="entry name" value="F-box_BR-signaling"/>
</dbReference>
<organism evidence="2">
    <name type="scientific">Davidia involucrata</name>
    <name type="common">Dove tree</name>
    <dbReference type="NCBI Taxonomy" id="16924"/>
    <lineage>
        <taxon>Eukaryota</taxon>
        <taxon>Viridiplantae</taxon>
        <taxon>Streptophyta</taxon>
        <taxon>Embryophyta</taxon>
        <taxon>Tracheophyta</taxon>
        <taxon>Spermatophyta</taxon>
        <taxon>Magnoliopsida</taxon>
        <taxon>eudicotyledons</taxon>
        <taxon>Gunneridae</taxon>
        <taxon>Pentapetalae</taxon>
        <taxon>asterids</taxon>
        <taxon>Cornales</taxon>
        <taxon>Nyssaceae</taxon>
        <taxon>Davidia</taxon>
    </lineage>
</organism>
<name>A0A5B6YLY7_DAVIN</name>
<reference evidence="2" key="1">
    <citation type="submission" date="2019-08" db="EMBL/GenBank/DDBJ databases">
        <title>Reference gene set and small RNA set construction with multiple tissues from Davidia involucrata Baill.</title>
        <authorList>
            <person name="Yang H."/>
            <person name="Zhou C."/>
            <person name="Li G."/>
            <person name="Wang J."/>
            <person name="Gao P."/>
            <person name="Wang M."/>
            <person name="Wang R."/>
            <person name="Zhao Y."/>
        </authorList>
    </citation>
    <scope>NUCLEOTIDE SEQUENCE</scope>
    <source>
        <tissue evidence="2">Mixed with DoveR01_LX</tissue>
    </source>
</reference>
<protein>
    <recommendedName>
        <fullName evidence="1">KIB1-4 beta-propeller domain-containing protein</fullName>
    </recommendedName>
</protein>
<dbReference type="AlphaFoldDB" id="A0A5B6YLY7"/>
<dbReference type="InterPro" id="IPR005174">
    <property type="entry name" value="KIB1-4_b-propeller"/>
</dbReference>
<sequence length="536" mass="60036">MGFADVMQSGRRCMRKVWGIYSNTARFRNSIGGRRVDGGGLPSSFVESSESVLQEIEPPPLVFGSRGFEKASPSFSLMMMRRGFSSLQGASSAPTTTTTTRLSSPWLTLPAGFAAGGGDTLIKEAAAEPKAEDKDYYNYNHFFSLAEKKVLRIRKNLRMPWQGEILSPDDSKCVGSSHGWLAFISRQNCKLYLYNPLIDPHSSLLPFIPLPPIETLPSILSKVCRKEKVTDSDSDSFSMVTEFVSRNQMSAVSSVEICKTFIRRVVLSSAPSPMPSKTKKNNETGCTVMVIHGHTEFKLAFCRPGDTSWTALDGPQESYQALLYFNKHQLFYALSFSGSLEAWDLRNPYSPERTLVKSKVPQVLPPTPMDEHQRFLRINCLSKKYIVESSSGDLLMVHRYYCFGIDDNGEIVTYDRLKDDGNDFSTYPSKRTTLAFDVYKLDFDKKKWEYVPSLGDEALFLGLNHSVSLSVRDLPELSGNSIYFTCIDAELCLNMSDGSHDMGVFNLEDNSITPLYQCTSISKRIQPPPIWIVPPP</sequence>
<dbReference type="Pfam" id="PF03478">
    <property type="entry name" value="Beta-prop_KIB1-4"/>
    <property type="match status" value="1"/>
</dbReference>
<evidence type="ECO:0000259" key="1">
    <source>
        <dbReference type="Pfam" id="PF03478"/>
    </source>
</evidence>
<evidence type="ECO:0000313" key="2">
    <source>
        <dbReference type="EMBL" id="MPA32698.1"/>
    </source>
</evidence>
<proteinExistence type="predicted"/>
<gene>
    <name evidence="2" type="ORF">Din_002139</name>
</gene>
<dbReference type="PANTHER" id="PTHR44259">
    <property type="entry name" value="OS07G0183000 PROTEIN-RELATED"/>
    <property type="match status" value="1"/>
</dbReference>